<gene>
    <name evidence="1" type="ORF">INT47_004055</name>
</gene>
<dbReference type="OrthoDB" id="2387796at2759"/>
<proteinExistence type="predicted"/>
<sequence length="629" mass="73931">MYFPTDIIKEVGQYLTLSEQGSCIRVCYAWYGPFLDLLYTKVHIHSRNQFRLFYRTIEMSSLIQDALGDHVKELTFAYDSGTRLKEKHAVGITRDELESFPDLFKQLQVLDFDPKLWKYMRYSEKWLQMKHLKRLPTLNRQTIFQPIIEHLSSQLTYLSISGESTDYLLNNNLTTSIWNRIPKLEELIIRGNNYVNLNVKMIMALGAQLPHLKHLTLACVTLPLDEHDMGSTTTFPLFTSAVSLTLDDVHLSNWRMITFLSLAFYHVQTLDFDITFDWFYNENVTIELYEQSMDACMGFAQLCIFLKKIKFRKISASVFPFPYDAFFQEISDIHQNNVKVEMTDYAWWSTIDPASSFKAVTQQTGLLSKANLKWSWTGKKTDLSLFKNLKFCKHLTELKLDCDVQLKNGFRLDLLLDNVQQLEKLHLSQVLITTTKCYEKSKKRFRLELLELNQVILGDHIMDFISQSCKNLQNLWITNSVQEKPRRSAFIVIRMPDHRFQSIKLNSLYLNPGGTNGKCETSIALLSFYESTRYDYQIERKKDPAPEMWRFYHVYKSLKMKKQLRRLTTEEAAIIANFEMNEKKWKAVKNSSPRKSFQEKNFWEKDIQFGAILLLCKSVDKLEFNEIRV</sequence>
<name>A0A8H7R6Y3_9FUNG</name>
<reference evidence="1" key="1">
    <citation type="submission" date="2020-12" db="EMBL/GenBank/DDBJ databases">
        <title>Metabolic potential, ecology and presence of endohyphal bacteria is reflected in genomic diversity of Mucoromycotina.</title>
        <authorList>
            <person name="Muszewska A."/>
            <person name="Okrasinska A."/>
            <person name="Steczkiewicz K."/>
            <person name="Drgas O."/>
            <person name="Orlowska M."/>
            <person name="Perlinska-Lenart U."/>
            <person name="Aleksandrzak-Piekarczyk T."/>
            <person name="Szatraj K."/>
            <person name="Zielenkiewicz U."/>
            <person name="Pilsyk S."/>
            <person name="Malc E."/>
            <person name="Mieczkowski P."/>
            <person name="Kruszewska J.S."/>
            <person name="Biernat P."/>
            <person name="Pawlowska J."/>
        </authorList>
    </citation>
    <scope>NUCLEOTIDE SEQUENCE</scope>
    <source>
        <strain evidence="1">WA0000017839</strain>
    </source>
</reference>
<evidence type="ECO:0000313" key="2">
    <source>
        <dbReference type="Proteomes" id="UP000603453"/>
    </source>
</evidence>
<accession>A0A8H7R6Y3</accession>
<dbReference type="Proteomes" id="UP000603453">
    <property type="component" value="Unassembled WGS sequence"/>
</dbReference>
<organism evidence="1 2">
    <name type="scientific">Mucor saturninus</name>
    <dbReference type="NCBI Taxonomy" id="64648"/>
    <lineage>
        <taxon>Eukaryota</taxon>
        <taxon>Fungi</taxon>
        <taxon>Fungi incertae sedis</taxon>
        <taxon>Mucoromycota</taxon>
        <taxon>Mucoromycotina</taxon>
        <taxon>Mucoromycetes</taxon>
        <taxon>Mucorales</taxon>
        <taxon>Mucorineae</taxon>
        <taxon>Mucoraceae</taxon>
        <taxon>Mucor</taxon>
    </lineage>
</organism>
<comment type="caution">
    <text evidence="1">The sequence shown here is derived from an EMBL/GenBank/DDBJ whole genome shotgun (WGS) entry which is preliminary data.</text>
</comment>
<evidence type="ECO:0000313" key="1">
    <source>
        <dbReference type="EMBL" id="KAG2204780.1"/>
    </source>
</evidence>
<dbReference type="EMBL" id="JAEPRD010000041">
    <property type="protein sequence ID" value="KAG2204780.1"/>
    <property type="molecule type" value="Genomic_DNA"/>
</dbReference>
<keyword evidence="2" id="KW-1185">Reference proteome</keyword>
<evidence type="ECO:0008006" key="3">
    <source>
        <dbReference type="Google" id="ProtNLM"/>
    </source>
</evidence>
<dbReference type="Gene3D" id="3.80.10.10">
    <property type="entry name" value="Ribonuclease Inhibitor"/>
    <property type="match status" value="2"/>
</dbReference>
<dbReference type="AlphaFoldDB" id="A0A8H7R6Y3"/>
<dbReference type="InterPro" id="IPR032675">
    <property type="entry name" value="LRR_dom_sf"/>
</dbReference>
<dbReference type="SUPFAM" id="SSF52047">
    <property type="entry name" value="RNI-like"/>
    <property type="match status" value="1"/>
</dbReference>
<protein>
    <recommendedName>
        <fullName evidence="3">F-box domain-containing protein</fullName>
    </recommendedName>
</protein>